<dbReference type="Gene3D" id="3.40.50.720">
    <property type="entry name" value="NAD(P)-binding Rossmann-like Domain"/>
    <property type="match status" value="1"/>
</dbReference>
<comment type="similarity">
    <text evidence="1">Belongs to the short-chain dehydrogenases/reductases (SDR) family.</text>
</comment>
<reference evidence="4 5" key="1">
    <citation type="journal article" date="2018" name="Nat. Ecol. Evol.">
        <title>Pezizomycetes genomes reveal the molecular basis of ectomycorrhizal truffle lifestyle.</title>
        <authorList>
            <person name="Murat C."/>
            <person name="Payen T."/>
            <person name="Noel B."/>
            <person name="Kuo A."/>
            <person name="Morin E."/>
            <person name="Chen J."/>
            <person name="Kohler A."/>
            <person name="Krizsan K."/>
            <person name="Balestrini R."/>
            <person name="Da Silva C."/>
            <person name="Montanini B."/>
            <person name="Hainaut M."/>
            <person name="Levati E."/>
            <person name="Barry K.W."/>
            <person name="Belfiori B."/>
            <person name="Cichocki N."/>
            <person name="Clum A."/>
            <person name="Dockter R.B."/>
            <person name="Fauchery L."/>
            <person name="Guy J."/>
            <person name="Iotti M."/>
            <person name="Le Tacon F."/>
            <person name="Lindquist E.A."/>
            <person name="Lipzen A."/>
            <person name="Malagnac F."/>
            <person name="Mello A."/>
            <person name="Molinier V."/>
            <person name="Miyauchi S."/>
            <person name="Poulain J."/>
            <person name="Riccioni C."/>
            <person name="Rubini A."/>
            <person name="Sitrit Y."/>
            <person name="Splivallo R."/>
            <person name="Traeger S."/>
            <person name="Wang M."/>
            <person name="Zifcakova L."/>
            <person name="Wipf D."/>
            <person name="Zambonelli A."/>
            <person name="Paolocci F."/>
            <person name="Nowrousian M."/>
            <person name="Ottonello S."/>
            <person name="Baldrian P."/>
            <person name="Spatafora J.W."/>
            <person name="Henrissat B."/>
            <person name="Nagy L.G."/>
            <person name="Aury J.M."/>
            <person name="Wincker P."/>
            <person name="Grigoriev I.V."/>
            <person name="Bonfante P."/>
            <person name="Martin F.M."/>
        </authorList>
    </citation>
    <scope>NUCLEOTIDE SEQUENCE [LARGE SCALE GENOMIC DNA]</scope>
    <source>
        <strain evidence="4 5">ATCC MYA-4762</strain>
    </source>
</reference>
<evidence type="ECO:0000256" key="2">
    <source>
        <dbReference type="ARBA" id="ARBA00022857"/>
    </source>
</evidence>
<organism evidence="4 5">
    <name type="scientific">Terfezia boudieri ATCC MYA-4762</name>
    <dbReference type="NCBI Taxonomy" id="1051890"/>
    <lineage>
        <taxon>Eukaryota</taxon>
        <taxon>Fungi</taxon>
        <taxon>Dikarya</taxon>
        <taxon>Ascomycota</taxon>
        <taxon>Pezizomycotina</taxon>
        <taxon>Pezizomycetes</taxon>
        <taxon>Pezizales</taxon>
        <taxon>Pezizaceae</taxon>
        <taxon>Terfezia</taxon>
    </lineage>
</organism>
<dbReference type="FunFam" id="3.40.50.720:FF:000084">
    <property type="entry name" value="Short-chain dehydrogenase reductase"/>
    <property type="match status" value="1"/>
</dbReference>
<dbReference type="EMBL" id="ML121609">
    <property type="protein sequence ID" value="RPB18811.1"/>
    <property type="molecule type" value="Genomic_DNA"/>
</dbReference>
<dbReference type="Proteomes" id="UP000267821">
    <property type="component" value="Unassembled WGS sequence"/>
</dbReference>
<evidence type="ECO:0000256" key="3">
    <source>
        <dbReference type="ARBA" id="ARBA00023002"/>
    </source>
</evidence>
<evidence type="ECO:0000313" key="4">
    <source>
        <dbReference type="EMBL" id="RPB18811.1"/>
    </source>
</evidence>
<gene>
    <name evidence="4" type="ORF">L211DRAFT_853805</name>
</gene>
<dbReference type="STRING" id="1051890.A0A3N4LDQ9"/>
<dbReference type="PANTHER" id="PTHR43180:SF66">
    <property type="entry name" value="SHORT-CHAIN DEHYDROGENASE_REDUCTASE FAMILY PROTEIN"/>
    <property type="match status" value="1"/>
</dbReference>
<proteinExistence type="inferred from homology"/>
<name>A0A3N4LDQ9_9PEZI</name>
<accession>A0A3N4LDQ9</accession>
<dbReference type="Pfam" id="PF13561">
    <property type="entry name" value="adh_short_C2"/>
    <property type="match status" value="1"/>
</dbReference>
<dbReference type="InParanoid" id="A0A3N4LDQ9"/>
<dbReference type="GO" id="GO:0016491">
    <property type="term" value="F:oxidoreductase activity"/>
    <property type="evidence" value="ECO:0007669"/>
    <property type="project" value="UniProtKB-KW"/>
</dbReference>
<dbReference type="AlphaFoldDB" id="A0A3N4LDQ9"/>
<keyword evidence="2" id="KW-0521">NADP</keyword>
<keyword evidence="5" id="KW-1185">Reference proteome</keyword>
<evidence type="ECO:0000256" key="1">
    <source>
        <dbReference type="ARBA" id="ARBA00006484"/>
    </source>
</evidence>
<evidence type="ECO:0000313" key="5">
    <source>
        <dbReference type="Proteomes" id="UP000267821"/>
    </source>
</evidence>
<dbReference type="OrthoDB" id="4131217at2759"/>
<dbReference type="PANTHER" id="PTHR43180">
    <property type="entry name" value="3-OXOACYL-(ACYL-CARRIER-PROTEIN) REDUCTASE (AFU_ORTHOLOGUE AFUA_6G11210)"/>
    <property type="match status" value="1"/>
</dbReference>
<sequence>MSPNDDRKTAKGRLEQVAAHLQPLEIIARNSAGKQLTGKVCIVTGCNSVLGIGLASAHLFAANGAKAIYICDYADTHLTSHEAEIKKLYPGVDVYARKFDAADEEGVKAVVGEAVERYGHLDGIVGAKDKKTNGPKVVGDIEAGEFMETLRVNTISAFLAVKHASKAMMLSHPDKPAPGGSIIATASVAGIRSGAGGSDYSASKSAVINLMQTSAYQLQGTSIRCNALCPGLIETGMTSLLYKAAREKGVERKIGQLNPLKRGGTAGEVARVVLWLAGEGAGYVNAQAVAVDGGLSGSLPVMPGRFH</sequence>
<keyword evidence="3" id="KW-0560">Oxidoreductase</keyword>
<dbReference type="InterPro" id="IPR036291">
    <property type="entry name" value="NAD(P)-bd_dom_sf"/>
</dbReference>
<protein>
    <submittedName>
        <fullName evidence="4">NAD(P)-binding protein</fullName>
    </submittedName>
</protein>
<dbReference type="PRINTS" id="PR00081">
    <property type="entry name" value="GDHRDH"/>
</dbReference>
<dbReference type="SUPFAM" id="SSF51735">
    <property type="entry name" value="NAD(P)-binding Rossmann-fold domains"/>
    <property type="match status" value="1"/>
</dbReference>
<dbReference type="CDD" id="cd05233">
    <property type="entry name" value="SDR_c"/>
    <property type="match status" value="1"/>
</dbReference>
<dbReference type="InterPro" id="IPR002347">
    <property type="entry name" value="SDR_fam"/>
</dbReference>